<organism evidence="1 2">
    <name type="scientific">Veronia nyctiphanis</name>
    <dbReference type="NCBI Taxonomy" id="1278244"/>
    <lineage>
        <taxon>Bacteria</taxon>
        <taxon>Pseudomonadati</taxon>
        <taxon>Pseudomonadota</taxon>
        <taxon>Gammaproteobacteria</taxon>
        <taxon>Vibrionales</taxon>
        <taxon>Vibrionaceae</taxon>
        <taxon>Veronia</taxon>
    </lineage>
</organism>
<dbReference type="OrthoDB" id="6182772at2"/>
<dbReference type="Gene3D" id="3.40.50.300">
    <property type="entry name" value="P-loop containing nucleotide triphosphate hydrolases"/>
    <property type="match status" value="1"/>
</dbReference>
<dbReference type="EMBL" id="PEIB01000034">
    <property type="protein sequence ID" value="RXJ71658.1"/>
    <property type="molecule type" value="Genomic_DNA"/>
</dbReference>
<evidence type="ECO:0000313" key="2">
    <source>
        <dbReference type="Proteomes" id="UP000290287"/>
    </source>
</evidence>
<evidence type="ECO:0000313" key="1">
    <source>
        <dbReference type="EMBL" id="RXJ71658.1"/>
    </source>
</evidence>
<dbReference type="AlphaFoldDB" id="A0A4V1LSG9"/>
<dbReference type="Proteomes" id="UP000290287">
    <property type="component" value="Unassembled WGS sequence"/>
</dbReference>
<keyword evidence="2" id="KW-1185">Reference proteome</keyword>
<reference evidence="1 2" key="1">
    <citation type="submission" date="2017-10" db="EMBL/GenBank/DDBJ databases">
        <title>Nyctiphanis sp. nov., isolated from the stomach of the euphausiid Nyctiphanes simplex (Hansen, 1911) in the Gulf of California.</title>
        <authorList>
            <person name="Gomez-Gil B."/>
            <person name="Aguilar-Mendez M."/>
            <person name="Lopez-Cortes A."/>
            <person name="Gomez-Gutierrez J."/>
            <person name="Roque A."/>
            <person name="Lang E."/>
            <person name="Gonzalez-Castillo A."/>
        </authorList>
    </citation>
    <scope>NUCLEOTIDE SEQUENCE [LARGE SCALE GENOMIC DNA]</scope>
    <source>
        <strain evidence="1 2">CAIM 600</strain>
    </source>
</reference>
<comment type="caution">
    <text evidence="1">The sequence shown here is derived from an EMBL/GenBank/DDBJ whole genome shotgun (WGS) entry which is preliminary data.</text>
</comment>
<name>A0A4V1LSG9_9GAMM</name>
<dbReference type="SUPFAM" id="SSF52540">
    <property type="entry name" value="P-loop containing nucleoside triphosphate hydrolases"/>
    <property type="match status" value="1"/>
</dbReference>
<dbReference type="PANTHER" id="PTHR37807:SF3">
    <property type="entry name" value="OS07G0160300 PROTEIN"/>
    <property type="match status" value="1"/>
</dbReference>
<accession>A0A4V1LSG9</accession>
<dbReference type="RefSeq" id="WP_129123735.1">
    <property type="nucleotide sequence ID" value="NZ_PEIB01000034.1"/>
</dbReference>
<dbReference type="InterPro" id="IPR027417">
    <property type="entry name" value="P-loop_NTPase"/>
</dbReference>
<sequence>MDAQLIVIGGLPGTGKTTLSKALSKRLELPVFSKDELEAAVSRAEIASNRQMNGVGYELMDTIAHAHIDSCRSVIFDFIASKNRIIECWPSLLSMPVKYIECICSDESRHQERILSRERGIKGWYELSWEDVAQIKAIYNPYTSERLILDTAAELDKNIKLALKYIDS</sequence>
<protein>
    <submittedName>
        <fullName evidence="1">Uncharacterized protein</fullName>
    </submittedName>
</protein>
<dbReference type="Pfam" id="PF13671">
    <property type="entry name" value="AAA_33"/>
    <property type="match status" value="1"/>
</dbReference>
<proteinExistence type="predicted"/>
<gene>
    <name evidence="1" type="ORF">CS022_20145</name>
</gene>
<dbReference type="PANTHER" id="PTHR37807">
    <property type="entry name" value="OS07G0160300 PROTEIN"/>
    <property type="match status" value="1"/>
</dbReference>